<dbReference type="AlphaFoldDB" id="A0A835ATR5"/>
<protein>
    <recommendedName>
        <fullName evidence="2">DUF1618 domain-containing protein</fullName>
    </recommendedName>
</protein>
<feature type="domain" description="DUF1618" evidence="2">
    <location>
        <begin position="210"/>
        <end position="340"/>
    </location>
</feature>
<evidence type="ECO:0000259" key="2">
    <source>
        <dbReference type="Pfam" id="PF07762"/>
    </source>
</evidence>
<dbReference type="PANTHER" id="PTHR33086">
    <property type="entry name" value="OS05G0468200 PROTEIN-RELATED"/>
    <property type="match status" value="1"/>
</dbReference>
<organism evidence="3 4">
    <name type="scientific">Digitaria exilis</name>
    <dbReference type="NCBI Taxonomy" id="1010633"/>
    <lineage>
        <taxon>Eukaryota</taxon>
        <taxon>Viridiplantae</taxon>
        <taxon>Streptophyta</taxon>
        <taxon>Embryophyta</taxon>
        <taxon>Tracheophyta</taxon>
        <taxon>Spermatophyta</taxon>
        <taxon>Magnoliopsida</taxon>
        <taxon>Liliopsida</taxon>
        <taxon>Poales</taxon>
        <taxon>Poaceae</taxon>
        <taxon>PACMAD clade</taxon>
        <taxon>Panicoideae</taxon>
        <taxon>Panicodae</taxon>
        <taxon>Paniceae</taxon>
        <taxon>Anthephorinae</taxon>
        <taxon>Digitaria</taxon>
    </lineage>
</organism>
<feature type="compositionally biased region" description="Acidic residues" evidence="1">
    <location>
        <begin position="406"/>
        <end position="426"/>
    </location>
</feature>
<evidence type="ECO:0000313" key="3">
    <source>
        <dbReference type="EMBL" id="KAF8670901.1"/>
    </source>
</evidence>
<keyword evidence="4" id="KW-1185">Reference proteome</keyword>
<dbReference type="EMBL" id="JACEFO010002248">
    <property type="protein sequence ID" value="KAF8670901.1"/>
    <property type="molecule type" value="Genomic_DNA"/>
</dbReference>
<dbReference type="OrthoDB" id="637148at2759"/>
<dbReference type="PANTHER" id="PTHR33086:SF51">
    <property type="entry name" value="OS06G0307900 PROTEIN"/>
    <property type="match status" value="1"/>
</dbReference>
<dbReference type="InterPro" id="IPR011676">
    <property type="entry name" value="DUF1618"/>
</dbReference>
<evidence type="ECO:0000256" key="1">
    <source>
        <dbReference type="SAM" id="MobiDB-lite"/>
    </source>
</evidence>
<evidence type="ECO:0000313" key="4">
    <source>
        <dbReference type="Proteomes" id="UP000636709"/>
    </source>
</evidence>
<feature type="region of interest" description="Disordered" evidence="1">
    <location>
        <begin position="399"/>
        <end position="426"/>
    </location>
</feature>
<accession>A0A835ATR5</accession>
<reference evidence="3" key="1">
    <citation type="submission" date="2020-07" db="EMBL/GenBank/DDBJ databases">
        <title>Genome sequence and genetic diversity analysis of an under-domesticated orphan crop, white fonio (Digitaria exilis).</title>
        <authorList>
            <person name="Bennetzen J.L."/>
            <person name="Chen S."/>
            <person name="Ma X."/>
            <person name="Wang X."/>
            <person name="Yssel A.E.J."/>
            <person name="Chaluvadi S.R."/>
            <person name="Johnson M."/>
            <person name="Gangashetty P."/>
            <person name="Hamidou F."/>
            <person name="Sanogo M.D."/>
            <person name="Zwaenepoel A."/>
            <person name="Wallace J."/>
            <person name="Van De Peer Y."/>
            <person name="Van Deynze A."/>
        </authorList>
    </citation>
    <scope>NUCLEOTIDE SEQUENCE</scope>
    <source>
        <tissue evidence="3">Leaves</tissue>
    </source>
</reference>
<comment type="caution">
    <text evidence="3">The sequence shown here is derived from an EMBL/GenBank/DDBJ whole genome shotgun (WGS) entry which is preliminary data.</text>
</comment>
<proteinExistence type="predicted"/>
<name>A0A835ATR5_9POAL</name>
<sequence length="426" mass="47293">MALRCVWSPPPPPPFPSWVILQRAAQVPPGMEPADPSLVLREPPLVSNLAVPFQWHPRRYSDGLDSDPYIIAGNDAGFLIHVSWSPFIGFNLNHYPPGVLEVVSNFVQAAGNGAATGAAELIPPHAISNIKSVGLVPIPGTGRREYVVAEFRISVPEDGGDGEDGDDGPSLFTFRSGTDAWVQREVSCPDGWDWTLPVHDVIAHGEKLWWVNLEHGLLGGDPLGGDENAGETVLRHVAMPYELDLANEENTQNLEHIRMVSVSNRKIRCVGMKRLRDHPPEAVEVSIWTLVQRPALSWKPRCITTLGQVWSHESYRDQAELTREVPVLALLHPANPDVAYFFLGHYLFGVDVDSSEVVDFLPVQHGLREVALPFSWRHVLAWMLPDSLEGVLDHEYMDNEHYPADSDPEDEIGIPAEEMDVDLSEE</sequence>
<dbReference type="Pfam" id="PF07762">
    <property type="entry name" value="DUF1618"/>
    <property type="match status" value="1"/>
</dbReference>
<dbReference type="Proteomes" id="UP000636709">
    <property type="component" value="Unassembled WGS sequence"/>
</dbReference>
<gene>
    <name evidence="3" type="ORF">HU200_050168</name>
</gene>